<reference evidence="3" key="1">
    <citation type="submission" date="2017-06" db="EMBL/GenBank/DDBJ databases">
        <authorList>
            <person name="Varghese N."/>
            <person name="Submissions S."/>
        </authorList>
    </citation>
    <scope>NUCLEOTIDE SEQUENCE [LARGE SCALE GENOMIC DNA]</scope>
    <source>
        <strain evidence="3">JCM 23211</strain>
    </source>
</reference>
<keyword evidence="3" id="KW-1185">Reference proteome</keyword>
<feature type="transmembrane region" description="Helical" evidence="1">
    <location>
        <begin position="12"/>
        <end position="43"/>
    </location>
</feature>
<evidence type="ECO:0000313" key="2">
    <source>
        <dbReference type="EMBL" id="SNS76313.1"/>
    </source>
</evidence>
<accession>A0A239H694</accession>
<dbReference type="Proteomes" id="UP000198327">
    <property type="component" value="Unassembled WGS sequence"/>
</dbReference>
<keyword evidence="1" id="KW-0472">Membrane</keyword>
<keyword evidence="1" id="KW-0812">Transmembrane</keyword>
<dbReference type="AlphaFoldDB" id="A0A239H694"/>
<name>A0A239H694_9NOCA</name>
<gene>
    <name evidence="2" type="ORF">SAMN05421642_10588</name>
</gene>
<sequence length="50" mass="5289">MDWRDGLQLGGIVALAAVGTTLLAVGALGSGIALIVVGMLWFWRLYRTGE</sequence>
<dbReference type="RefSeq" id="WP_176444238.1">
    <property type="nucleotide sequence ID" value="NZ_FZOW01000005.1"/>
</dbReference>
<evidence type="ECO:0000256" key="1">
    <source>
        <dbReference type="SAM" id="Phobius"/>
    </source>
</evidence>
<organism evidence="2 3">
    <name type="scientific">Rhodococcoides kyotonense</name>
    <dbReference type="NCBI Taxonomy" id="398843"/>
    <lineage>
        <taxon>Bacteria</taxon>
        <taxon>Bacillati</taxon>
        <taxon>Actinomycetota</taxon>
        <taxon>Actinomycetes</taxon>
        <taxon>Mycobacteriales</taxon>
        <taxon>Nocardiaceae</taxon>
        <taxon>Rhodococcoides</taxon>
    </lineage>
</organism>
<keyword evidence="1" id="KW-1133">Transmembrane helix</keyword>
<proteinExistence type="predicted"/>
<dbReference type="EMBL" id="FZOW01000005">
    <property type="protein sequence ID" value="SNS76313.1"/>
    <property type="molecule type" value="Genomic_DNA"/>
</dbReference>
<evidence type="ECO:0000313" key="3">
    <source>
        <dbReference type="Proteomes" id="UP000198327"/>
    </source>
</evidence>
<protein>
    <submittedName>
        <fullName evidence="2">Uncharacterized protein</fullName>
    </submittedName>
</protein>